<comment type="caution">
    <text evidence="2">Lacks conserved residue(s) required for the propagation of feature annotation.</text>
</comment>
<keyword evidence="3" id="KW-0732">Signal</keyword>
<evidence type="ECO:0000256" key="1">
    <source>
        <dbReference type="ARBA" id="ARBA00011073"/>
    </source>
</evidence>
<comment type="similarity">
    <text evidence="1 2">Belongs to the peptidase S8 family.</text>
</comment>
<dbReference type="PROSITE" id="PS00137">
    <property type="entry name" value="SUBTILASE_HIS"/>
    <property type="match status" value="1"/>
</dbReference>
<organism evidence="5 6">
    <name type="scientific">Actinoplanes couchii</name>
    <dbReference type="NCBI Taxonomy" id="403638"/>
    <lineage>
        <taxon>Bacteria</taxon>
        <taxon>Bacillati</taxon>
        <taxon>Actinomycetota</taxon>
        <taxon>Actinomycetes</taxon>
        <taxon>Micromonosporales</taxon>
        <taxon>Micromonosporaceae</taxon>
        <taxon>Actinoplanes</taxon>
    </lineage>
</organism>
<dbReference type="Proteomes" id="UP000612282">
    <property type="component" value="Unassembled WGS sequence"/>
</dbReference>
<dbReference type="Pfam" id="PF17957">
    <property type="entry name" value="Big_7"/>
    <property type="match status" value="2"/>
</dbReference>
<dbReference type="SUPFAM" id="SSF52743">
    <property type="entry name" value="Subtilisin-like"/>
    <property type="match status" value="1"/>
</dbReference>
<proteinExistence type="inferred from homology"/>
<dbReference type="PANTHER" id="PTHR43399:SF4">
    <property type="entry name" value="CELL WALL-ASSOCIATED PROTEASE"/>
    <property type="match status" value="1"/>
</dbReference>
<feature type="signal peptide" evidence="3">
    <location>
        <begin position="1"/>
        <end position="29"/>
    </location>
</feature>
<dbReference type="Gene3D" id="2.60.40.10">
    <property type="entry name" value="Immunoglobulins"/>
    <property type="match status" value="3"/>
</dbReference>
<dbReference type="PANTHER" id="PTHR43399">
    <property type="entry name" value="SUBTILISIN-RELATED"/>
    <property type="match status" value="1"/>
</dbReference>
<sequence length="755" mass="76788">MYGGLLVRLLSSSLAAALMVGLAVGPASAAPIEDLLWPGRLVVGMLPTTDPAAVVNRIGDLALGSRPVPGMDAIVVDVPPESRLEAGERARAGAGIRFAQPDVRVTTGVVPGDAATAGSLDTSRVTAARTWGAGSPDTVVAVLGTGVSPAQGLPAERILPGRDFVDGDTDASDEDGHGTLVAGIIAGGGDSGVCGGCRVLPVRVQDDPGSGTGVDLSAGIVWAADQGARVIMVAGTADFFSYLMRDAVQYAQKKGALIIDAAGNTGTSQPQHPGTFPGVLTVASVDGAGRKSSNTNVNNGFYIEVAAADNLRVPGAAGADRYLAGSPASAAVVAGAAALAFSARPGATAAQVSDAIVAGAVPSPERHYDPPILDAADLMSRFGAADTVNPVVVSTGLTEGRISAEPITVDPMVTDDHGVARVAVLVDGVVVGERKTPWDQPIRVDAPADWSGSREITVRAYDHAGNVAEKSTTVRFDTVAPTVSIVSPVRGSIVRNPVDVVVTASPDTTRVLASGVAMTRAPGTDTWTATIRVPPGGGGLFSVDAYDEAGNIGSANFEGWADEQAPTATGISPAANTRVRGAVTTTISGVTDDVTGVAFAELWANGKRVGRDTTAPYSLKTAGGAYSGRLDLLWKLTDKAGNVRAYTRTVIADNAGPTVSITKAPKNRARVEGTVAVSVKASDAAGVARVELLVNGKVVAKDATAGYLLKVQVNKQSKTMKVQVRAYDKLGNVKSTTTRTLVPEVGFSRGRCGTG</sequence>
<dbReference type="Pfam" id="PF00082">
    <property type="entry name" value="Peptidase_S8"/>
    <property type="match status" value="1"/>
</dbReference>
<keyword evidence="6" id="KW-1185">Reference proteome</keyword>
<dbReference type="InterPro" id="IPR022398">
    <property type="entry name" value="Peptidase_S8_His-AS"/>
</dbReference>
<dbReference type="InterPro" id="IPR051048">
    <property type="entry name" value="Peptidase_S8/S53_subtilisin"/>
</dbReference>
<feature type="chain" id="PRO_5045591117" description="Peptidase S8/S53 domain-containing protein" evidence="3">
    <location>
        <begin position="30"/>
        <end position="755"/>
    </location>
</feature>
<evidence type="ECO:0000313" key="5">
    <source>
        <dbReference type="EMBL" id="GID58763.1"/>
    </source>
</evidence>
<dbReference type="InterPro" id="IPR013783">
    <property type="entry name" value="Ig-like_fold"/>
</dbReference>
<evidence type="ECO:0000256" key="2">
    <source>
        <dbReference type="PROSITE-ProRule" id="PRU01240"/>
    </source>
</evidence>
<comment type="caution">
    <text evidence="5">The sequence shown here is derived from an EMBL/GenBank/DDBJ whole genome shotgun (WGS) entry which is preliminary data.</text>
</comment>
<evidence type="ECO:0000259" key="4">
    <source>
        <dbReference type="Pfam" id="PF00082"/>
    </source>
</evidence>
<dbReference type="InterPro" id="IPR000209">
    <property type="entry name" value="Peptidase_S8/S53_dom"/>
</dbReference>
<dbReference type="Gene3D" id="3.40.50.200">
    <property type="entry name" value="Peptidase S8/S53 domain"/>
    <property type="match status" value="1"/>
</dbReference>
<name>A0ABQ3XJU0_9ACTN</name>
<evidence type="ECO:0000313" key="6">
    <source>
        <dbReference type="Proteomes" id="UP000612282"/>
    </source>
</evidence>
<gene>
    <name evidence="5" type="ORF">Aco03nite_071670</name>
</gene>
<protein>
    <recommendedName>
        <fullName evidence="4">Peptidase S8/S53 domain-containing protein</fullName>
    </recommendedName>
</protein>
<feature type="domain" description="Peptidase S8/S53" evidence="4">
    <location>
        <begin position="137"/>
        <end position="360"/>
    </location>
</feature>
<dbReference type="EMBL" id="BOMG01000089">
    <property type="protein sequence ID" value="GID58763.1"/>
    <property type="molecule type" value="Genomic_DNA"/>
</dbReference>
<reference evidence="5 6" key="1">
    <citation type="submission" date="2021-01" db="EMBL/GenBank/DDBJ databases">
        <title>Whole genome shotgun sequence of Actinoplanes couchii NBRC 106145.</title>
        <authorList>
            <person name="Komaki H."/>
            <person name="Tamura T."/>
        </authorList>
    </citation>
    <scope>NUCLEOTIDE SEQUENCE [LARGE SCALE GENOMIC DNA]</scope>
    <source>
        <strain evidence="5 6">NBRC 106145</strain>
    </source>
</reference>
<dbReference type="PROSITE" id="PS51892">
    <property type="entry name" value="SUBTILASE"/>
    <property type="match status" value="1"/>
</dbReference>
<accession>A0ABQ3XJU0</accession>
<evidence type="ECO:0000256" key="3">
    <source>
        <dbReference type="SAM" id="SignalP"/>
    </source>
</evidence>
<dbReference type="InterPro" id="IPR036852">
    <property type="entry name" value="Peptidase_S8/S53_dom_sf"/>
</dbReference>